<reference evidence="1 2" key="1">
    <citation type="journal article" date="2020" name="Front. Microbiol.">
        <title>Single-cell genomics of novel Actinobacteria with the Wood-Ljungdahl pathway discovered in a serpentinizing system.</title>
        <authorList>
            <person name="Merino N."/>
            <person name="Kawai M."/>
            <person name="Boyd E.S."/>
            <person name="Colman D.R."/>
            <person name="McGlynn S.E."/>
            <person name="Nealson K.H."/>
            <person name="Kurokawa K."/>
            <person name="Hongoh Y."/>
        </authorList>
    </citation>
    <scope>NUCLEOTIDE SEQUENCE [LARGE SCALE GENOMIC DNA]</scope>
    <source>
        <strain evidence="1 2">S44</strain>
    </source>
</reference>
<sequence>MLLFADLFENVIFLLRNAYRFG</sequence>
<name>A0A6V8Q0N9_9ACTN</name>
<accession>A0A6V8Q0N9</accession>
<dbReference type="EMBL" id="BLSC01000368">
    <property type="protein sequence ID" value="GFP38157.1"/>
    <property type="molecule type" value="Genomic_DNA"/>
</dbReference>
<gene>
    <name evidence="1" type="ORF">HKBW3S44_01837</name>
</gene>
<dbReference type="AlphaFoldDB" id="A0A6V8Q0N9"/>
<evidence type="ECO:0000313" key="1">
    <source>
        <dbReference type="EMBL" id="GFP38157.1"/>
    </source>
</evidence>
<organism evidence="1 2">
    <name type="scientific">Candidatus Hakubella thermalkaliphila</name>
    <dbReference type="NCBI Taxonomy" id="2754717"/>
    <lineage>
        <taxon>Bacteria</taxon>
        <taxon>Bacillati</taxon>
        <taxon>Actinomycetota</taxon>
        <taxon>Actinomycetota incertae sedis</taxon>
        <taxon>Candidatus Hakubellales</taxon>
        <taxon>Candidatus Hakubellaceae</taxon>
        <taxon>Candidatus Hakubella</taxon>
    </lineage>
</organism>
<comment type="caution">
    <text evidence="1">The sequence shown here is derived from an EMBL/GenBank/DDBJ whole genome shotgun (WGS) entry which is preliminary data.</text>
</comment>
<evidence type="ECO:0000313" key="2">
    <source>
        <dbReference type="Proteomes" id="UP000561271"/>
    </source>
</evidence>
<dbReference type="Proteomes" id="UP000561271">
    <property type="component" value="Unassembled WGS sequence"/>
</dbReference>
<protein>
    <submittedName>
        <fullName evidence="1">Uncharacterized protein</fullName>
    </submittedName>
</protein>
<proteinExistence type="predicted"/>
<feature type="non-terminal residue" evidence="1">
    <location>
        <position position="22"/>
    </location>
</feature>